<dbReference type="Proteomes" id="UP000245697">
    <property type="component" value="Unassembled WGS sequence"/>
</dbReference>
<dbReference type="RefSeq" id="WP_109596528.1">
    <property type="nucleotide sequence ID" value="NZ_BONA01000029.1"/>
</dbReference>
<dbReference type="NCBIfam" id="NF012211">
    <property type="entry name" value="tand_rpt_95"/>
    <property type="match status" value="11"/>
</dbReference>
<feature type="compositionally biased region" description="Pro residues" evidence="1">
    <location>
        <begin position="1658"/>
        <end position="1682"/>
    </location>
</feature>
<organism evidence="6 7">
    <name type="scientific">Actinoplanes xinjiangensis</name>
    <dbReference type="NCBI Taxonomy" id="512350"/>
    <lineage>
        <taxon>Bacteria</taxon>
        <taxon>Bacillati</taxon>
        <taxon>Actinomycetota</taxon>
        <taxon>Actinomycetes</taxon>
        <taxon>Micromonosporales</taxon>
        <taxon>Micromonosporaceae</taxon>
        <taxon>Actinoplanes</taxon>
    </lineage>
</organism>
<dbReference type="Gene3D" id="2.60.40.3440">
    <property type="match status" value="5"/>
</dbReference>
<sequence>MHRTVTAVLLIFATLLAATSLVARPVAAAVTSPFTLRYAANTNGSILLRGNANLVCTPVGGCPNARQGLRPSGESLDNNGYVMINADADGDLGVTTVNDSTATLAVPPGSSVLFAALYWAADTTAGTSGAGAPTPGHRNRVLFRTPVAGWQPVTASTMFGGGSGAYQGFADVTALVAGAGNGVYGVANIQAGLGQDRYAGWTLAIAYRNPVQVLRALRVYDGYGSVSSTSGDVNITVGGFETPHSGTVRAEVGTVVYEGDRGKVGDSLEIDGTAVSDGANPADNFFNSTVSSGGTEVGGRVPGWSNLFGVDIDQSDATGRLGHAATSATLTLTTTNDTYFPGVVTFAIDLYAPRMTTTMTGTDVDGGDLLPGDLIEYLITVRNDGNDTADDAVISALVPTWTTYVPGSMRVRGAAMTDAAGDDAGTFAGGRTELTLADLPSGAVVQAVLRVRVDSGVPPGYSITGLADLSYTGHTANVRVSGPAAAVSTAVSAGGTDLVAGLTVAPTVLQRPTLPGTVDYTATVTNDGTVPENATIAELTLPPWVTPGVLPAGCGAFAQVVTCALGPLAPGTTGTVIIPATVGASASATPAATLTTTGTGGDTDAANDTATATFLVNRAPVAVDDTATTTNTTPANIAVLGNDDDPDGPANALTVSIGTSPGHGAAVVEADQTITYTPTAGWAGDDTFTYVLGDADGGATRGTVTVRTANAVPVARDDADATPSGTEVIVSVLGNDTDANGDTLAVTAVSGPQSGAGTVRIAGNGTVAYQPSLTFVGQAAIGYTVSDGRDTANARILVDVANAAPTASDDLAIVAHADSVTIPALANDADGNLDPITLTGVDPPSSGTATPSGDDVVYQAAAGFAGTVVFDYTIADNHGGTATGHITVVVANAAPVAAAASVSTAYRTPATFSALTGATDANNDPLHVAGITAAAHGLVVHNPDGTLTYTPDDRWSGSDTFAVTIADNRGGTGTATITVTVLNAPPTARTEAVTLPTGQLSVIDVLANDDDPNGDPLAVTIDTPPGHGTATVRGGLVEYRPAPGWSGGDSFHYTIDDGRLGTSGATVTLELVNAFPVARPDAAVTDTDTAVAIDVLANDSDPNGEPLTVSGWTAAAHGTVTAGQTGSLLYTPDSGFTGIDGFAYTAEDPHTAGFATLVSITVRNAAPVAADDTYTVAQQGIATLAVLDNDRDANTGQPLTVYSAGAAPRGTAVPTAAGTFEYTPAPGATGADTFEYLLRDDLGGTDTATVAITIDAAPAAADDTASTGPSTPVDIAVLINDADPEGQALDVAGTAVPGHGFTTLPTPGTVRYIPRPGFTGTDTFRYTVRDPIGNTATARVSVQVANAPPVARDDAAATLADRPVLIDVLANDTDDNPGQTLLLDTIGTPEHGTARRAGDRVRYTPPAGWSGQDHLRYAIRDDQGATAEATVALTVTYQIPYAVADSRFTPYGSPVTVPVLANDLDPSGTLRIVAVTQPDHGKARADDDQQVIYTPPQGFSGAAVLTYTAATADGAQTGATVTVTVGEPPTAPDREVSTPSDRPVHIPLPSTDEQGRPATVGQVGQPQHGSVRLNPDGTITYTPEPGFTGVDRFSYEIVDADGNIAYGTIVVTVAPPAGASPTPETSAPTPPTAPTTPPAPPTVVAPVPTVPVSRAPTRLPPTSPTASPPETTPPQTSPPPPDGRPEPDLPGTGPDLVSVTIGCLACLLGAVLYTGGYAGTRSGVRDH</sequence>
<dbReference type="OrthoDB" id="134475at2"/>
<gene>
    <name evidence="6" type="ORF">BC793_11228</name>
</gene>
<dbReference type="Pfam" id="PF01345">
    <property type="entry name" value="DUF11"/>
    <property type="match status" value="1"/>
</dbReference>
<protein>
    <submittedName>
        <fullName evidence="6">Putative repeat protein (TIGR01451 family)</fullName>
    </submittedName>
</protein>
<keyword evidence="3" id="KW-0732">Signal</keyword>
<feature type="signal peptide" evidence="3">
    <location>
        <begin position="1"/>
        <end position="28"/>
    </location>
</feature>
<keyword evidence="7" id="KW-1185">Reference proteome</keyword>
<feature type="region of interest" description="Disordered" evidence="1">
    <location>
        <begin position="1548"/>
        <end position="1577"/>
    </location>
</feature>
<evidence type="ECO:0000259" key="4">
    <source>
        <dbReference type="Pfam" id="PF01345"/>
    </source>
</evidence>
<dbReference type="Pfam" id="PF17963">
    <property type="entry name" value="Big_9"/>
    <property type="match status" value="10"/>
</dbReference>
<dbReference type="InterPro" id="IPR001434">
    <property type="entry name" value="OmcB-like_DUF11"/>
</dbReference>
<evidence type="ECO:0000313" key="6">
    <source>
        <dbReference type="EMBL" id="PWK44153.1"/>
    </source>
</evidence>
<keyword evidence="2" id="KW-0472">Membrane</keyword>
<keyword evidence="2" id="KW-0812">Transmembrane</keyword>
<evidence type="ECO:0000313" key="7">
    <source>
        <dbReference type="Proteomes" id="UP000245697"/>
    </source>
</evidence>
<feature type="transmembrane region" description="Helical" evidence="2">
    <location>
        <begin position="1696"/>
        <end position="1718"/>
    </location>
</feature>
<dbReference type="EMBL" id="QGGR01000012">
    <property type="protein sequence ID" value="PWK44153.1"/>
    <property type="molecule type" value="Genomic_DNA"/>
</dbReference>
<proteinExistence type="predicted"/>
<feature type="compositionally biased region" description="Low complexity" evidence="1">
    <location>
        <begin position="1644"/>
        <end position="1657"/>
    </location>
</feature>
<dbReference type="NCBIfam" id="TIGR01451">
    <property type="entry name" value="B_ant_repeat"/>
    <property type="match status" value="1"/>
</dbReference>
<dbReference type="PANTHER" id="PTHR34720:SF9">
    <property type="entry name" value="BLR4714 PROTEIN"/>
    <property type="match status" value="1"/>
</dbReference>
<dbReference type="Pfam" id="PF17892">
    <property type="entry name" value="Cadherin_5"/>
    <property type="match status" value="1"/>
</dbReference>
<dbReference type="PANTHER" id="PTHR34720">
    <property type="entry name" value="MICROCYSTIN DEPENDENT PROTEIN"/>
    <property type="match status" value="1"/>
</dbReference>
<evidence type="ECO:0000256" key="2">
    <source>
        <dbReference type="SAM" id="Phobius"/>
    </source>
</evidence>
<comment type="caution">
    <text evidence="6">The sequence shown here is derived from an EMBL/GenBank/DDBJ whole genome shotgun (WGS) entry which is preliminary data.</text>
</comment>
<name>A0A316FAT7_9ACTN</name>
<evidence type="ECO:0000256" key="1">
    <source>
        <dbReference type="SAM" id="MobiDB-lite"/>
    </source>
</evidence>
<dbReference type="InterPro" id="IPR047589">
    <property type="entry name" value="DUF11_rpt"/>
</dbReference>
<feature type="compositionally biased region" description="Low complexity" evidence="1">
    <location>
        <begin position="1617"/>
        <end position="1627"/>
    </location>
</feature>
<feature type="region of interest" description="Disordered" evidence="1">
    <location>
        <begin position="1617"/>
        <end position="1694"/>
    </location>
</feature>
<accession>A0A316FAT7</accession>
<feature type="domain" description="DUF11" evidence="4">
    <location>
        <begin position="510"/>
        <end position="613"/>
    </location>
</feature>
<evidence type="ECO:0000259" key="5">
    <source>
        <dbReference type="Pfam" id="PF17892"/>
    </source>
</evidence>
<feature type="compositionally biased region" description="Pro residues" evidence="1">
    <location>
        <begin position="1628"/>
        <end position="1643"/>
    </location>
</feature>
<feature type="chain" id="PRO_5016275272" evidence="3">
    <location>
        <begin position="29"/>
        <end position="1727"/>
    </location>
</feature>
<dbReference type="Gene3D" id="2.60.40.2810">
    <property type="match status" value="5"/>
</dbReference>
<dbReference type="InterPro" id="IPR041690">
    <property type="entry name" value="Cadherin_5"/>
</dbReference>
<keyword evidence="2" id="KW-1133">Transmembrane helix</keyword>
<reference evidence="6 7" key="1">
    <citation type="submission" date="2018-05" db="EMBL/GenBank/DDBJ databases">
        <title>Genomic Encyclopedia of Archaeal and Bacterial Type Strains, Phase II (KMG-II): from individual species to whole genera.</title>
        <authorList>
            <person name="Goeker M."/>
        </authorList>
    </citation>
    <scope>NUCLEOTIDE SEQUENCE [LARGE SCALE GENOMIC DNA]</scope>
    <source>
        <strain evidence="6 7">DSM 45184</strain>
    </source>
</reference>
<feature type="domain" description="Cadherin-like" evidence="5">
    <location>
        <begin position="710"/>
        <end position="796"/>
    </location>
</feature>
<evidence type="ECO:0000256" key="3">
    <source>
        <dbReference type="SAM" id="SignalP"/>
    </source>
</evidence>